<sequence>MDRLLENDTILKILSLVVGLILWVGVMSTNSQAAADRPFGPIPLEYQPPSKSSLTVMSLNPNTVTVELRGSVQKINGTSPHSIAAFVDMQGLTHSGTYTLPVRVSVPTGTSFVSVVPSKVTVVIDRLGSRRMNLDLAPSGSPAPGYELKSLTANTKTATLSGPTSELNKVRKVVAEVPVGGRNASFQEQVVLLPLNADDRTVQKVQVSPAMVSASATIKKRPPQKSAGVVAKLTGHPAAGYTVTNIVVRPATVTITGSQSAISPVNVIYTVPINVSGDTGSVSAAVPLVFPSGVSGLRKQDVSVSVTIAKTG</sequence>
<reference evidence="1 2" key="1">
    <citation type="journal article" date="2014" name="BMC Genomics">
        <title>Comparison of environmental and isolate Sulfobacillus genomes reveals diverse carbon, sulfur, nitrogen, and hydrogen metabolisms.</title>
        <authorList>
            <person name="Justice N.B."/>
            <person name="Norman A."/>
            <person name="Brown C.T."/>
            <person name="Singh A."/>
            <person name="Thomas B.C."/>
            <person name="Banfield J.F."/>
        </authorList>
    </citation>
    <scope>NUCLEOTIDE SEQUENCE [LARGE SCALE GENOMIC DNA]</scope>
    <source>
        <strain evidence="1">AMDSBA1</strain>
    </source>
</reference>
<accession>A0A2T2WYL2</accession>
<dbReference type="InterPro" id="IPR053154">
    <property type="entry name" value="c-di-AMP_regulator"/>
</dbReference>
<gene>
    <name evidence="1" type="ORF">C7B43_11915</name>
</gene>
<evidence type="ECO:0000313" key="2">
    <source>
        <dbReference type="Proteomes" id="UP000242699"/>
    </source>
</evidence>
<organism evidence="1 2">
    <name type="scientific">Sulfobacillus benefaciens</name>
    <dbReference type="NCBI Taxonomy" id="453960"/>
    <lineage>
        <taxon>Bacteria</taxon>
        <taxon>Bacillati</taxon>
        <taxon>Bacillota</taxon>
        <taxon>Clostridia</taxon>
        <taxon>Eubacteriales</taxon>
        <taxon>Clostridiales Family XVII. Incertae Sedis</taxon>
        <taxon>Sulfobacillus</taxon>
    </lineage>
</organism>
<dbReference type="EMBL" id="PXYT01000027">
    <property type="protein sequence ID" value="PSR27296.1"/>
    <property type="molecule type" value="Genomic_DNA"/>
</dbReference>
<dbReference type="Gene3D" id="2.170.120.40">
    <property type="entry name" value="YbbR-like domain"/>
    <property type="match status" value="2"/>
</dbReference>
<dbReference type="InterPro" id="IPR012505">
    <property type="entry name" value="YbbR"/>
</dbReference>
<name>A0A2T2WYL2_9FIRM</name>
<dbReference type="PANTHER" id="PTHR37804">
    <property type="entry name" value="CDAA REGULATORY PROTEIN CDAR"/>
    <property type="match status" value="1"/>
</dbReference>
<dbReference type="Gene3D" id="2.170.120.30">
    <property type="match status" value="1"/>
</dbReference>
<proteinExistence type="predicted"/>
<dbReference type="Pfam" id="PF07949">
    <property type="entry name" value="YbbR"/>
    <property type="match status" value="3"/>
</dbReference>
<protein>
    <recommendedName>
        <fullName evidence="3">YbbR-like domain-containing protein</fullName>
    </recommendedName>
</protein>
<dbReference type="Proteomes" id="UP000242699">
    <property type="component" value="Unassembled WGS sequence"/>
</dbReference>
<dbReference type="AlphaFoldDB" id="A0A2T2WYL2"/>
<evidence type="ECO:0008006" key="3">
    <source>
        <dbReference type="Google" id="ProtNLM"/>
    </source>
</evidence>
<dbReference type="PANTHER" id="PTHR37804:SF1">
    <property type="entry name" value="CDAA REGULATORY PROTEIN CDAR"/>
    <property type="match status" value="1"/>
</dbReference>
<evidence type="ECO:0000313" key="1">
    <source>
        <dbReference type="EMBL" id="PSR27296.1"/>
    </source>
</evidence>
<comment type="caution">
    <text evidence="1">The sequence shown here is derived from an EMBL/GenBank/DDBJ whole genome shotgun (WGS) entry which is preliminary data.</text>
</comment>